<dbReference type="SUPFAM" id="SSF46785">
    <property type="entry name" value="Winged helix' DNA-binding domain"/>
    <property type="match status" value="1"/>
</dbReference>
<keyword evidence="3" id="KW-1185">Reference proteome</keyword>
<proteinExistence type="predicted"/>
<dbReference type="InParanoid" id="I3TFI5"/>
<organism evidence="2 3">
    <name type="scientific">Thermogladius calderae (strain DSM 22663 / VKM B-2946 / 1633)</name>
    <dbReference type="NCBI Taxonomy" id="1184251"/>
    <lineage>
        <taxon>Archaea</taxon>
        <taxon>Thermoproteota</taxon>
        <taxon>Thermoprotei</taxon>
        <taxon>Desulfurococcales</taxon>
        <taxon>Desulfurococcaceae</taxon>
        <taxon>Thermogladius</taxon>
    </lineage>
</organism>
<evidence type="ECO:0000313" key="2">
    <source>
        <dbReference type="EMBL" id="AFK51523.1"/>
    </source>
</evidence>
<dbReference type="InterPro" id="IPR036388">
    <property type="entry name" value="WH-like_DNA-bd_sf"/>
</dbReference>
<dbReference type="EMBL" id="CP003531">
    <property type="protein sequence ID" value="AFK51523.1"/>
    <property type="molecule type" value="Genomic_DNA"/>
</dbReference>
<evidence type="ECO:0000313" key="3">
    <source>
        <dbReference type="Proteomes" id="UP000005270"/>
    </source>
</evidence>
<dbReference type="GeneID" id="13013419"/>
<dbReference type="RefSeq" id="WP_014737773.1">
    <property type="nucleotide sequence ID" value="NC_017954.1"/>
</dbReference>
<dbReference type="Pfam" id="PF14947">
    <property type="entry name" value="HTH_45"/>
    <property type="match status" value="1"/>
</dbReference>
<dbReference type="InterPro" id="IPR038723">
    <property type="entry name" value="ArnR1-like_HTH"/>
</dbReference>
<dbReference type="STRING" id="1184251.TCELL_1100"/>
<protein>
    <submittedName>
        <fullName evidence="2">Regulatory protein, MarR</fullName>
    </submittedName>
</protein>
<name>I3TFI5_THEC1</name>
<evidence type="ECO:0000259" key="1">
    <source>
        <dbReference type="Pfam" id="PF14947"/>
    </source>
</evidence>
<dbReference type="KEGG" id="thg:TCELL_1100"/>
<feature type="domain" description="ArnR1-like winged helix-turn-helix" evidence="1">
    <location>
        <begin position="29"/>
        <end position="77"/>
    </location>
</feature>
<dbReference type="AlphaFoldDB" id="I3TFI5"/>
<sequence length="171" mass="19164">MRDRLLKQSHLKILLLSDENGYLDLGSVQQKLNLTMSSLRKYVRQLEKDGLVARSEKGLVLTEKGLKLKKTILNLKTKRDVPAYLITDPSTGQPVPVSFKSYAQLYALLAYDLVDKTLVDKHIAQGYLANWARDAVGDEYLASLIQSGGVKNSNDLLSYLKMILQLVAVEK</sequence>
<reference evidence="2 3" key="1">
    <citation type="journal article" date="2012" name="J. Bacteriol.">
        <title>Complete genome sequence of the hyperthermophilic cellulolytic Crenarchaeon 'Thermogladius cellulolyticus' 1633.</title>
        <authorList>
            <person name="Mardanov A.V."/>
            <person name="Kochetkova T.V."/>
            <person name="Beletsky A.V."/>
            <person name="Bonch-Osmolovskaya E.A."/>
            <person name="Ravin N.V."/>
            <person name="Skryabin K.G."/>
        </authorList>
    </citation>
    <scope>NUCLEOTIDE SEQUENCE [LARGE SCALE GENOMIC DNA]</scope>
    <source>
        <strain evidence="3">DSM 22663 / VKM B-2946 / 1633</strain>
    </source>
</reference>
<dbReference type="HOGENOM" id="CLU_1582971_0_0_2"/>
<gene>
    <name evidence="2" type="ordered locus">TCELL_1100</name>
</gene>
<dbReference type="InterPro" id="IPR036390">
    <property type="entry name" value="WH_DNA-bd_sf"/>
</dbReference>
<dbReference type="eggNOG" id="arCOG02099">
    <property type="taxonomic scope" value="Archaea"/>
</dbReference>
<accession>I3TFI5</accession>
<dbReference type="Proteomes" id="UP000005270">
    <property type="component" value="Chromosome"/>
</dbReference>
<dbReference type="Gene3D" id="1.10.10.10">
    <property type="entry name" value="Winged helix-like DNA-binding domain superfamily/Winged helix DNA-binding domain"/>
    <property type="match status" value="1"/>
</dbReference>